<keyword evidence="10" id="KW-1185">Reference proteome</keyword>
<dbReference type="PANTHER" id="PTHR11645:SF0">
    <property type="entry name" value="PYRROLINE-5-CARBOXYLATE REDUCTASE 3"/>
    <property type="match status" value="1"/>
</dbReference>
<dbReference type="OrthoDB" id="9805754at2"/>
<dbReference type="SUPFAM" id="SSF51735">
    <property type="entry name" value="NAD(P)-binding Rossmann-fold domains"/>
    <property type="match status" value="1"/>
</dbReference>
<evidence type="ECO:0000313" key="10">
    <source>
        <dbReference type="Proteomes" id="UP000275281"/>
    </source>
</evidence>
<comment type="catalytic activity">
    <reaction evidence="4">
        <text>L-proline + NADP(+) = (S)-1-pyrroline-5-carboxylate + NADPH + 2 H(+)</text>
        <dbReference type="Rhea" id="RHEA:14109"/>
        <dbReference type="ChEBI" id="CHEBI:15378"/>
        <dbReference type="ChEBI" id="CHEBI:17388"/>
        <dbReference type="ChEBI" id="CHEBI:57783"/>
        <dbReference type="ChEBI" id="CHEBI:58349"/>
        <dbReference type="ChEBI" id="CHEBI:60039"/>
        <dbReference type="EC" id="1.5.1.2"/>
    </reaction>
</comment>
<feature type="domain" description="Pyrroline-5-carboxylate reductase catalytic N-terminal" evidence="7">
    <location>
        <begin position="7"/>
        <end position="101"/>
    </location>
</feature>
<dbReference type="InterPro" id="IPR036291">
    <property type="entry name" value="NAD(P)-bd_dom_sf"/>
</dbReference>
<dbReference type="AlphaFoldDB" id="A0A3N5YNT9"/>
<dbReference type="GO" id="GO:0005737">
    <property type="term" value="C:cytoplasm"/>
    <property type="evidence" value="ECO:0007669"/>
    <property type="project" value="UniProtKB-SubCell"/>
</dbReference>
<dbReference type="Gene3D" id="1.10.3730.10">
    <property type="entry name" value="ProC C-terminal domain-like"/>
    <property type="match status" value="1"/>
</dbReference>
<dbReference type="HAMAP" id="MF_01925">
    <property type="entry name" value="P5C_reductase"/>
    <property type="match status" value="1"/>
</dbReference>
<dbReference type="Gene3D" id="3.40.50.720">
    <property type="entry name" value="NAD(P)-binding Rossmann-like Domain"/>
    <property type="match status" value="1"/>
</dbReference>
<dbReference type="GO" id="GO:0055129">
    <property type="term" value="P:L-proline biosynthetic process"/>
    <property type="evidence" value="ECO:0007669"/>
    <property type="project" value="UniProtKB-UniRule"/>
</dbReference>
<keyword evidence="3 4" id="KW-0560">Oxidoreductase</keyword>
<evidence type="ECO:0000256" key="5">
    <source>
        <dbReference type="NCBIfam" id="TIGR00112"/>
    </source>
</evidence>
<proteinExistence type="inferred from homology"/>
<dbReference type="EMBL" id="RPOK01000002">
    <property type="protein sequence ID" value="RPJ67371.1"/>
    <property type="molecule type" value="Genomic_DNA"/>
</dbReference>
<protein>
    <recommendedName>
        <fullName evidence="4 5">Pyrroline-5-carboxylate reductase</fullName>
        <shortName evidence="4">P5C reductase</shortName>
        <shortName evidence="4">P5CR</shortName>
        <ecNumber evidence="4 5">1.5.1.2</ecNumber>
    </recommendedName>
    <alternativeName>
        <fullName evidence="4">PCA reductase</fullName>
    </alternativeName>
</protein>
<evidence type="ECO:0000259" key="7">
    <source>
        <dbReference type="Pfam" id="PF03807"/>
    </source>
</evidence>
<feature type="domain" description="Pyrroline-5-carboxylate reductase dimerisation" evidence="8">
    <location>
        <begin position="168"/>
        <end position="271"/>
    </location>
</feature>
<feature type="binding site" evidence="6">
    <location>
        <begin position="72"/>
        <end position="75"/>
    </location>
    <ligand>
        <name>NADP(+)</name>
        <dbReference type="ChEBI" id="CHEBI:58349"/>
    </ligand>
</feature>
<comment type="caution">
    <text evidence="9">The sequence shown here is derived from an EMBL/GenBank/DDBJ whole genome shotgun (WGS) entry which is preliminary data.</text>
</comment>
<evidence type="ECO:0000256" key="2">
    <source>
        <dbReference type="ARBA" id="ARBA00022857"/>
    </source>
</evidence>
<gene>
    <name evidence="4 9" type="primary">proC</name>
    <name evidence="9" type="ORF">DRW07_07545</name>
</gene>
<comment type="function">
    <text evidence="4">Catalyzes the reduction of 1-pyrroline-5-carboxylate (PCA) to L-proline.</text>
</comment>
<dbReference type="PANTHER" id="PTHR11645">
    <property type="entry name" value="PYRROLINE-5-CARBOXYLATE REDUCTASE"/>
    <property type="match status" value="1"/>
</dbReference>
<evidence type="ECO:0000256" key="6">
    <source>
        <dbReference type="PIRSR" id="PIRSR000193-1"/>
    </source>
</evidence>
<dbReference type="InterPro" id="IPR008927">
    <property type="entry name" value="6-PGluconate_DH-like_C_sf"/>
</dbReference>
<dbReference type="EC" id="1.5.1.2" evidence="4 5"/>
<feature type="binding site" evidence="6">
    <location>
        <position position="59"/>
    </location>
    <ligand>
        <name>NADPH</name>
        <dbReference type="ChEBI" id="CHEBI:57783"/>
    </ligand>
</feature>
<comment type="pathway">
    <text evidence="4">Amino-acid biosynthesis; L-proline biosynthesis; L-proline from L-glutamate 5-semialdehyde: step 1/1.</text>
</comment>
<evidence type="ECO:0000256" key="1">
    <source>
        <dbReference type="ARBA" id="ARBA00005525"/>
    </source>
</evidence>
<comment type="similarity">
    <text evidence="1 4">Belongs to the pyrroline-5-carboxylate reductase family.</text>
</comment>
<comment type="subcellular location">
    <subcellularLocation>
        <location evidence="4">Cytoplasm</location>
    </subcellularLocation>
</comment>
<dbReference type="InterPro" id="IPR029036">
    <property type="entry name" value="P5CR_dimer"/>
</dbReference>
<dbReference type="Proteomes" id="UP000275281">
    <property type="component" value="Unassembled WGS sequence"/>
</dbReference>
<keyword evidence="4" id="KW-0963">Cytoplasm</keyword>
<organism evidence="9 10">
    <name type="scientific">Alteromonas sediminis</name>
    <dbReference type="NCBI Taxonomy" id="2259342"/>
    <lineage>
        <taxon>Bacteria</taxon>
        <taxon>Pseudomonadati</taxon>
        <taxon>Pseudomonadota</taxon>
        <taxon>Gammaproteobacteria</taxon>
        <taxon>Alteromonadales</taxon>
        <taxon>Alteromonadaceae</taxon>
        <taxon>Alteromonas/Salinimonas group</taxon>
        <taxon>Alteromonas</taxon>
    </lineage>
</organism>
<evidence type="ECO:0000313" key="9">
    <source>
        <dbReference type="EMBL" id="RPJ67371.1"/>
    </source>
</evidence>
<keyword evidence="4" id="KW-0028">Amino-acid biosynthesis</keyword>
<sequence>MLNPECKIAFIGGGNIADAMVSGLINSGHRCTNLLVCAPSATTREQFAERYKVKTSSINSDAISFADVVIVAVKPHHVIEACLDLSGSIQSGSGQPLIVSVCTGVSWQLISELLGGYRSLVCAMPNIPSSLGKGLIGMYMPKDAKEDDVALANRVMRAIGKTVWVENEEMMSALVASAVSAPAYLFMFMEAMEKEAMKLGLPKKMAKDSVLQSALGAISMAEQSDKSFSELRGDVASSRGTIADAVKALQNQELEAVVASAMRSAASKTDEQYLNY</sequence>
<keyword evidence="4" id="KW-0641">Proline biosynthesis</keyword>
<name>A0A3N5YNT9_9ALTE</name>
<dbReference type="GO" id="GO:0004735">
    <property type="term" value="F:pyrroline-5-carboxylate reductase activity"/>
    <property type="evidence" value="ECO:0007669"/>
    <property type="project" value="UniProtKB-UniRule"/>
</dbReference>
<dbReference type="InterPro" id="IPR028939">
    <property type="entry name" value="P5C_Rdtase_cat_N"/>
</dbReference>
<dbReference type="Pfam" id="PF14748">
    <property type="entry name" value="P5CR_dimer"/>
    <property type="match status" value="1"/>
</dbReference>
<evidence type="ECO:0000256" key="3">
    <source>
        <dbReference type="ARBA" id="ARBA00023002"/>
    </source>
</evidence>
<dbReference type="SUPFAM" id="SSF48179">
    <property type="entry name" value="6-phosphogluconate dehydrogenase C-terminal domain-like"/>
    <property type="match status" value="1"/>
</dbReference>
<dbReference type="NCBIfam" id="TIGR00112">
    <property type="entry name" value="proC"/>
    <property type="match status" value="1"/>
</dbReference>
<dbReference type="UniPathway" id="UPA00098">
    <property type="reaction ID" value="UER00361"/>
</dbReference>
<reference evidence="9 10" key="1">
    <citation type="submission" date="2018-11" db="EMBL/GenBank/DDBJ databases">
        <authorList>
            <person name="Ye M.-Q."/>
            <person name="Du Z.-J."/>
        </authorList>
    </citation>
    <scope>NUCLEOTIDE SEQUENCE [LARGE SCALE GENOMIC DNA]</scope>
    <source>
        <strain evidence="9 10">U0105</strain>
    </source>
</reference>
<evidence type="ECO:0000259" key="8">
    <source>
        <dbReference type="Pfam" id="PF14748"/>
    </source>
</evidence>
<comment type="catalytic activity">
    <reaction evidence="4">
        <text>L-proline + NAD(+) = (S)-1-pyrroline-5-carboxylate + NADH + 2 H(+)</text>
        <dbReference type="Rhea" id="RHEA:14105"/>
        <dbReference type="ChEBI" id="CHEBI:15378"/>
        <dbReference type="ChEBI" id="CHEBI:17388"/>
        <dbReference type="ChEBI" id="CHEBI:57540"/>
        <dbReference type="ChEBI" id="CHEBI:57945"/>
        <dbReference type="ChEBI" id="CHEBI:60039"/>
        <dbReference type="EC" id="1.5.1.2"/>
    </reaction>
</comment>
<dbReference type="RefSeq" id="WP_124027271.1">
    <property type="nucleotide sequence ID" value="NZ_JBHRSN010000015.1"/>
</dbReference>
<dbReference type="Pfam" id="PF03807">
    <property type="entry name" value="F420_oxidored"/>
    <property type="match status" value="1"/>
</dbReference>
<keyword evidence="2 4" id="KW-0521">NADP</keyword>
<dbReference type="InterPro" id="IPR000304">
    <property type="entry name" value="Pyrroline-COOH_reductase"/>
</dbReference>
<dbReference type="PIRSF" id="PIRSF000193">
    <property type="entry name" value="Pyrrol-5-carb_rd"/>
    <property type="match status" value="1"/>
</dbReference>
<accession>A0A3N5YNT9</accession>
<evidence type="ECO:0000256" key="4">
    <source>
        <dbReference type="HAMAP-Rule" id="MF_01925"/>
    </source>
</evidence>